<dbReference type="EMBL" id="CP002629">
    <property type="protein sequence ID" value="AEB10723.1"/>
    <property type="molecule type" value="Genomic_DNA"/>
</dbReference>
<dbReference type="AlphaFoldDB" id="F2NE93"/>
<dbReference type="STRING" id="880072.Desac_2924"/>
<reference evidence="1 2" key="1">
    <citation type="journal article" date="2011" name="Stand. Genomic Sci.">
        <title>Complete genome sequence of the acetate-degrading sulfate reducer Desulfobacca acetoxidans type strain (ASRB2).</title>
        <authorList>
            <person name="Goker M."/>
            <person name="Teshima H."/>
            <person name="Lapidus A."/>
            <person name="Nolan M."/>
            <person name="Lucas S."/>
            <person name="Hammon N."/>
            <person name="Deshpande S."/>
            <person name="Cheng J.F."/>
            <person name="Tapia R."/>
            <person name="Han C."/>
            <person name="Goodwin L."/>
            <person name="Pitluck S."/>
            <person name="Huntemann M."/>
            <person name="Liolios K."/>
            <person name="Ivanova N."/>
            <person name="Pagani I."/>
            <person name="Mavromatis K."/>
            <person name="Ovchinikova G."/>
            <person name="Pati A."/>
            <person name="Chen A."/>
            <person name="Palaniappan K."/>
            <person name="Land M."/>
            <person name="Hauser L."/>
            <person name="Brambilla E.M."/>
            <person name="Rohde M."/>
            <person name="Spring S."/>
            <person name="Detter J.C."/>
            <person name="Woyke T."/>
            <person name="Bristow J."/>
            <person name="Eisen J.A."/>
            <person name="Markowitz V."/>
            <person name="Hugenholtz P."/>
            <person name="Kyrpides N.C."/>
            <person name="Klenk H.P."/>
        </authorList>
    </citation>
    <scope>NUCLEOTIDE SEQUENCE [LARGE SCALE GENOMIC DNA]</scope>
    <source>
        <strain evidence="2">ATCC 700848 / DSM 11109 / ASRB2</strain>
    </source>
</reference>
<protein>
    <submittedName>
        <fullName evidence="1">Uncharacterized protein</fullName>
    </submittedName>
</protein>
<sequence length="63" mass="6898">MPLPQPKRGGITAHAKICRLLLAIAPYQPQQALKAADRILSDVESYYLRQQEAELLLLPDGGG</sequence>
<gene>
    <name evidence="1" type="ordered locus">Desac_2924</name>
</gene>
<keyword evidence="2" id="KW-1185">Reference proteome</keyword>
<dbReference type="RefSeq" id="WP_013707832.1">
    <property type="nucleotide sequence ID" value="NC_015388.1"/>
</dbReference>
<accession>F2NE93</accession>
<name>F2NE93_DESAR</name>
<dbReference type="HOGENOM" id="CLU_2878472_0_0_7"/>
<evidence type="ECO:0000313" key="1">
    <source>
        <dbReference type="EMBL" id="AEB10723.1"/>
    </source>
</evidence>
<proteinExistence type="predicted"/>
<organism evidence="1 2">
    <name type="scientific">Desulfobacca acetoxidans (strain ATCC 700848 / DSM 11109 / ASRB2)</name>
    <dbReference type="NCBI Taxonomy" id="880072"/>
    <lineage>
        <taxon>Bacteria</taxon>
        <taxon>Pseudomonadati</taxon>
        <taxon>Thermodesulfobacteriota</taxon>
        <taxon>Desulfobaccia</taxon>
        <taxon>Desulfobaccales</taxon>
        <taxon>Desulfobaccaceae</taxon>
        <taxon>Desulfobacca</taxon>
    </lineage>
</organism>
<dbReference type="Proteomes" id="UP000000483">
    <property type="component" value="Chromosome"/>
</dbReference>
<reference evidence="2" key="2">
    <citation type="submission" date="2011-03" db="EMBL/GenBank/DDBJ databases">
        <title>The complete genome of Desulfobacca acetoxidans DSM 11109.</title>
        <authorList>
            <consortium name="US DOE Joint Genome Institute (JGI-PGF)"/>
            <person name="Lucas S."/>
            <person name="Copeland A."/>
            <person name="Lapidus A."/>
            <person name="Bruce D."/>
            <person name="Goodwin L."/>
            <person name="Pitluck S."/>
            <person name="Peters L."/>
            <person name="Kyrpides N."/>
            <person name="Mavromatis K."/>
            <person name="Ivanova N."/>
            <person name="Ovchinnikova G."/>
            <person name="Teshima H."/>
            <person name="Detter J.C."/>
            <person name="Han C."/>
            <person name="Land M."/>
            <person name="Hauser L."/>
            <person name="Markowitz V."/>
            <person name="Cheng J.-F."/>
            <person name="Hugenholtz P."/>
            <person name="Woyke T."/>
            <person name="Wu D."/>
            <person name="Spring S."/>
            <person name="Schueler E."/>
            <person name="Brambilla E."/>
            <person name="Klenk H.-P."/>
            <person name="Eisen J.A."/>
        </authorList>
    </citation>
    <scope>NUCLEOTIDE SEQUENCE [LARGE SCALE GENOMIC DNA]</scope>
    <source>
        <strain evidence="2">ATCC 700848 / DSM 11109 / ASRB2</strain>
    </source>
</reference>
<evidence type="ECO:0000313" key="2">
    <source>
        <dbReference type="Proteomes" id="UP000000483"/>
    </source>
</evidence>
<dbReference type="KEGG" id="dao:Desac_2924"/>